<proteinExistence type="predicted"/>
<dbReference type="InterPro" id="IPR047768">
    <property type="entry name" value="Tn5p-like"/>
</dbReference>
<dbReference type="PANTHER" id="PTHR37319:SF1">
    <property type="entry name" value="TRANSPOSASE TN5 DIMERISATION DOMAIN-CONTAINING PROTEIN"/>
    <property type="match status" value="1"/>
</dbReference>
<dbReference type="InterPro" id="IPR012337">
    <property type="entry name" value="RNaseH-like_sf"/>
</dbReference>
<dbReference type="GO" id="GO:0003677">
    <property type="term" value="F:DNA binding"/>
    <property type="evidence" value="ECO:0007669"/>
    <property type="project" value="InterPro"/>
</dbReference>
<dbReference type="Gene3D" id="3.90.350.10">
    <property type="entry name" value="Transposase Inhibitor Protein From Tn5, Chain A, domain 1"/>
    <property type="match status" value="1"/>
</dbReference>
<gene>
    <name evidence="2" type="ORF">JOH49_007873</name>
</gene>
<organism evidence="2 3">
    <name type="scientific">Bradyrhizobium elkanii</name>
    <dbReference type="NCBI Taxonomy" id="29448"/>
    <lineage>
        <taxon>Bacteria</taxon>
        <taxon>Pseudomonadati</taxon>
        <taxon>Pseudomonadota</taxon>
        <taxon>Alphaproteobacteria</taxon>
        <taxon>Hyphomicrobiales</taxon>
        <taxon>Nitrobacteraceae</taxon>
        <taxon>Bradyrhizobium</taxon>
    </lineage>
</organism>
<dbReference type="PANTHER" id="PTHR37319">
    <property type="entry name" value="TRANSPOSASE"/>
    <property type="match status" value="1"/>
</dbReference>
<dbReference type="Proteomes" id="UP000673383">
    <property type="component" value="Unassembled WGS sequence"/>
</dbReference>
<dbReference type="EMBL" id="JAFICZ010000001">
    <property type="protein sequence ID" value="MBP1298120.1"/>
    <property type="molecule type" value="Genomic_DNA"/>
</dbReference>
<dbReference type="GO" id="GO:0004803">
    <property type="term" value="F:transposase activity"/>
    <property type="evidence" value="ECO:0007669"/>
    <property type="project" value="InterPro"/>
</dbReference>
<dbReference type="Pfam" id="PF01609">
    <property type="entry name" value="DDE_Tnp_1"/>
    <property type="match status" value="1"/>
</dbReference>
<accession>A0A8I1YDV3</accession>
<sequence>MLARLVSVGQSGISVRRVGGDRAGEIRITRFLRNRRVIPEEMVATARLRTAGLVKGRHVLAIQDTTSLRDDGRLDSLSLHAMIAVDAGDGALLGLIDATFLKHVGGKKSQRAVRAFADKESRRWLDSTLTAAELAAHGAACVTVVADREGDIYEEFACRPVETELLIRANYDRALKGGGTLYNCLDEVPELGREVIDLPAKPGQPARKAVLALRTRQISLLRPRRKYPGEEAELPKEVTLTLVEAREVDPAANISPVHWRLLTTHQVTTLASAQQITGLYRQRWTIEQLFRLMKAKGFNIEAVRVVEGGPFENLTAATLVAAIQVLQMVRERDGAAGRPLEDAFNPEDHSAIEAICQTLEGKTDRQKNPHPSRSLAYAAWVCARLGGWTGYYGKPGPITILQGLLALRAMLKGWRIARDV</sequence>
<evidence type="ECO:0000313" key="2">
    <source>
        <dbReference type="EMBL" id="MBP1298120.1"/>
    </source>
</evidence>
<dbReference type="NCBIfam" id="NF033590">
    <property type="entry name" value="transpos_IS4_3"/>
    <property type="match status" value="1"/>
</dbReference>
<reference evidence="2" key="1">
    <citation type="submission" date="2021-02" db="EMBL/GenBank/DDBJ databases">
        <title>Genomic Encyclopedia of Type Strains, Phase IV (KMG-V): Genome sequencing to study the core and pangenomes of soil and plant-associated prokaryotes.</title>
        <authorList>
            <person name="Whitman W."/>
        </authorList>
    </citation>
    <scope>NUCLEOTIDE SEQUENCE</scope>
    <source>
        <strain evidence="2">USDA 406</strain>
    </source>
</reference>
<feature type="domain" description="Transposase IS4-like" evidence="1">
    <location>
        <begin position="237"/>
        <end position="307"/>
    </location>
</feature>
<name>A0A8I1YDV3_BRAEL</name>
<dbReference type="Gene3D" id="1.10.740.10">
    <property type="entry name" value="Transferase Inhibitor Protein From Tn5, Chain"/>
    <property type="match status" value="1"/>
</dbReference>
<evidence type="ECO:0000259" key="1">
    <source>
        <dbReference type="Pfam" id="PF01609"/>
    </source>
</evidence>
<dbReference type="InterPro" id="IPR002559">
    <property type="entry name" value="Transposase_11"/>
</dbReference>
<comment type="caution">
    <text evidence="2">The sequence shown here is derived from an EMBL/GenBank/DDBJ whole genome shotgun (WGS) entry which is preliminary data.</text>
</comment>
<dbReference type="GO" id="GO:0006313">
    <property type="term" value="P:DNA transposition"/>
    <property type="evidence" value="ECO:0007669"/>
    <property type="project" value="InterPro"/>
</dbReference>
<dbReference type="SUPFAM" id="SSF53098">
    <property type="entry name" value="Ribonuclease H-like"/>
    <property type="match status" value="1"/>
</dbReference>
<protein>
    <recommendedName>
        <fullName evidence="1">Transposase IS4-like domain-containing protein</fullName>
    </recommendedName>
</protein>
<dbReference type="AlphaFoldDB" id="A0A8I1YDV3"/>
<dbReference type="InterPro" id="IPR054836">
    <property type="entry name" value="Tn5_transposase"/>
</dbReference>
<evidence type="ECO:0000313" key="3">
    <source>
        <dbReference type="Proteomes" id="UP000673383"/>
    </source>
</evidence>
<dbReference type="InterPro" id="IPR014737">
    <property type="entry name" value="Transposase_Tn5-like_C"/>
</dbReference>
<dbReference type="RefSeq" id="WP_245164016.1">
    <property type="nucleotide sequence ID" value="NZ_CP126032.1"/>
</dbReference>